<dbReference type="Proteomes" id="UP000053766">
    <property type="component" value="Unassembled WGS sequence"/>
</dbReference>
<evidence type="ECO:0000313" key="1">
    <source>
        <dbReference type="EMBL" id="KJH46138.1"/>
    </source>
</evidence>
<gene>
    <name evidence="1" type="ORF">DICVIV_07786</name>
</gene>
<organism evidence="1 2">
    <name type="scientific">Dictyocaulus viviparus</name>
    <name type="common">Bovine lungworm</name>
    <dbReference type="NCBI Taxonomy" id="29172"/>
    <lineage>
        <taxon>Eukaryota</taxon>
        <taxon>Metazoa</taxon>
        <taxon>Ecdysozoa</taxon>
        <taxon>Nematoda</taxon>
        <taxon>Chromadorea</taxon>
        <taxon>Rhabditida</taxon>
        <taxon>Rhabditina</taxon>
        <taxon>Rhabditomorpha</taxon>
        <taxon>Strongyloidea</taxon>
        <taxon>Metastrongylidae</taxon>
        <taxon>Dictyocaulus</taxon>
    </lineage>
</organism>
<keyword evidence="2" id="KW-1185">Reference proteome</keyword>
<reference evidence="1 2" key="1">
    <citation type="submission" date="2013-11" db="EMBL/GenBank/DDBJ databases">
        <title>Draft genome of the bovine lungworm Dictyocaulus viviparus.</title>
        <authorList>
            <person name="Mitreva M."/>
        </authorList>
    </citation>
    <scope>NUCLEOTIDE SEQUENCE [LARGE SCALE GENOMIC DNA]</scope>
    <source>
        <strain evidence="1 2">HannoverDv2000</strain>
    </source>
</reference>
<evidence type="ECO:0000313" key="2">
    <source>
        <dbReference type="Proteomes" id="UP000053766"/>
    </source>
</evidence>
<protein>
    <submittedName>
        <fullName evidence="1">Uncharacterized protein</fullName>
    </submittedName>
</protein>
<accession>A0A0D8XNA7</accession>
<dbReference type="AlphaFoldDB" id="A0A0D8XNA7"/>
<sequence>MQQQTFTRGVHLRGRHIANSLLRDRARRAHYITGAAGCALKIRSVLRERVCSDAWWSLSQVCSYGTVIVAHTDGGRFLILCEILIGLDKTVALCVLS</sequence>
<dbReference type="EMBL" id="KN716367">
    <property type="protein sequence ID" value="KJH46138.1"/>
    <property type="molecule type" value="Genomic_DNA"/>
</dbReference>
<name>A0A0D8XNA7_DICVI</name>
<reference evidence="2" key="2">
    <citation type="journal article" date="2016" name="Sci. Rep.">
        <title>Dictyocaulus viviparus genome, variome and transcriptome elucidate lungworm biology and support future intervention.</title>
        <authorList>
            <person name="McNulty S.N."/>
            <person name="Strube C."/>
            <person name="Rosa B.A."/>
            <person name="Martin J.C."/>
            <person name="Tyagi R."/>
            <person name="Choi Y.J."/>
            <person name="Wang Q."/>
            <person name="Hallsworth Pepin K."/>
            <person name="Zhang X."/>
            <person name="Ozersky P."/>
            <person name="Wilson R.K."/>
            <person name="Sternberg P.W."/>
            <person name="Gasser R.B."/>
            <person name="Mitreva M."/>
        </authorList>
    </citation>
    <scope>NUCLEOTIDE SEQUENCE [LARGE SCALE GENOMIC DNA]</scope>
    <source>
        <strain evidence="2">HannoverDv2000</strain>
    </source>
</reference>
<proteinExistence type="predicted"/>